<dbReference type="AlphaFoldDB" id="A0A3P7IE74"/>
<proteinExistence type="predicted"/>
<protein>
    <submittedName>
        <fullName evidence="1">Uncharacterized protein</fullName>
    </submittedName>
</protein>
<dbReference type="EMBL" id="UYYB01002295">
    <property type="protein sequence ID" value="VDM66203.1"/>
    <property type="molecule type" value="Genomic_DNA"/>
</dbReference>
<organism evidence="1 2">
    <name type="scientific">Strongylus vulgaris</name>
    <name type="common">Blood worm</name>
    <dbReference type="NCBI Taxonomy" id="40348"/>
    <lineage>
        <taxon>Eukaryota</taxon>
        <taxon>Metazoa</taxon>
        <taxon>Ecdysozoa</taxon>
        <taxon>Nematoda</taxon>
        <taxon>Chromadorea</taxon>
        <taxon>Rhabditida</taxon>
        <taxon>Rhabditina</taxon>
        <taxon>Rhabditomorpha</taxon>
        <taxon>Strongyloidea</taxon>
        <taxon>Strongylidae</taxon>
        <taxon>Strongylus</taxon>
    </lineage>
</organism>
<sequence>MSPEFMLKYGHTNKNVEAPFPLPGTDVYVCGLSISVSIFN</sequence>
<dbReference type="Proteomes" id="UP000270094">
    <property type="component" value="Unassembled WGS sequence"/>
</dbReference>
<reference evidence="1 2" key="1">
    <citation type="submission" date="2018-11" db="EMBL/GenBank/DDBJ databases">
        <authorList>
            <consortium name="Pathogen Informatics"/>
        </authorList>
    </citation>
    <scope>NUCLEOTIDE SEQUENCE [LARGE SCALE GENOMIC DNA]</scope>
</reference>
<gene>
    <name evidence="1" type="ORF">SVUK_LOCUS1201</name>
</gene>
<accession>A0A3P7IE74</accession>
<keyword evidence="2" id="KW-1185">Reference proteome</keyword>
<name>A0A3P7IE74_STRVU</name>
<evidence type="ECO:0000313" key="1">
    <source>
        <dbReference type="EMBL" id="VDM66203.1"/>
    </source>
</evidence>
<evidence type="ECO:0000313" key="2">
    <source>
        <dbReference type="Proteomes" id="UP000270094"/>
    </source>
</evidence>